<feature type="chain" id="PRO_5046497433" evidence="2">
    <location>
        <begin position="22"/>
        <end position="69"/>
    </location>
</feature>
<keyword evidence="4" id="KW-1185">Reference proteome</keyword>
<proteinExistence type="predicted"/>
<reference evidence="3 4" key="1">
    <citation type="journal article" date="2019" name="Int. J. Syst. Evol. Microbiol.">
        <title>The Global Catalogue of Microorganisms (GCM) 10K type strain sequencing project: providing services to taxonomists for standard genome sequencing and annotation.</title>
        <authorList>
            <consortium name="The Broad Institute Genomics Platform"/>
            <consortium name="The Broad Institute Genome Sequencing Center for Infectious Disease"/>
            <person name="Wu L."/>
            <person name="Ma J."/>
        </authorList>
    </citation>
    <scope>NUCLEOTIDE SEQUENCE [LARGE SCALE GENOMIC DNA]</scope>
    <source>
        <strain evidence="3 4">JCM 9383</strain>
    </source>
</reference>
<evidence type="ECO:0000313" key="4">
    <source>
        <dbReference type="Proteomes" id="UP001500979"/>
    </source>
</evidence>
<gene>
    <name evidence="3" type="ORF">GCM10010470_55520</name>
</gene>
<accession>A0ABN3VKN3</accession>
<organism evidence="3 4">
    <name type="scientific">Saccharopolyspora taberi</name>
    <dbReference type="NCBI Taxonomy" id="60895"/>
    <lineage>
        <taxon>Bacteria</taxon>
        <taxon>Bacillati</taxon>
        <taxon>Actinomycetota</taxon>
        <taxon>Actinomycetes</taxon>
        <taxon>Pseudonocardiales</taxon>
        <taxon>Pseudonocardiaceae</taxon>
        <taxon>Saccharopolyspora</taxon>
    </lineage>
</organism>
<keyword evidence="2" id="KW-0732">Signal</keyword>
<evidence type="ECO:0000256" key="2">
    <source>
        <dbReference type="SAM" id="SignalP"/>
    </source>
</evidence>
<name>A0ABN3VKN3_9PSEU</name>
<feature type="region of interest" description="Disordered" evidence="1">
    <location>
        <begin position="35"/>
        <end position="69"/>
    </location>
</feature>
<dbReference type="EMBL" id="BAAAUX010000024">
    <property type="protein sequence ID" value="GAA2812984.1"/>
    <property type="molecule type" value="Genomic_DNA"/>
</dbReference>
<sequence>MIARAFFATLLIGLLIAAALAEGPIGSQTTIVPTLTEPDRTEEDEPGWDCRTMGNRLCGPGSESKTSRR</sequence>
<protein>
    <submittedName>
        <fullName evidence="3">Uncharacterized protein</fullName>
    </submittedName>
</protein>
<feature type="signal peptide" evidence="2">
    <location>
        <begin position="1"/>
        <end position="21"/>
    </location>
</feature>
<comment type="caution">
    <text evidence="3">The sequence shown here is derived from an EMBL/GenBank/DDBJ whole genome shotgun (WGS) entry which is preliminary data.</text>
</comment>
<dbReference type="Proteomes" id="UP001500979">
    <property type="component" value="Unassembled WGS sequence"/>
</dbReference>
<evidence type="ECO:0000256" key="1">
    <source>
        <dbReference type="SAM" id="MobiDB-lite"/>
    </source>
</evidence>
<evidence type="ECO:0000313" key="3">
    <source>
        <dbReference type="EMBL" id="GAA2812984.1"/>
    </source>
</evidence>